<protein>
    <submittedName>
        <fullName evidence="6">LysR family transcriptional regulator</fullName>
    </submittedName>
</protein>
<sequence length="319" mass="34983">MSQRSIETGLRKFDLNLLPVFWTLMKTRSVTRTGEALFLSQPATSAALARLRASFKDDLFVRQGRTLEPTPKAEALMEQLGPLMQGVAGALGESIPFNPATDARTFRIGMAEDVAMAVMPALPAIREAAPHCRLISRAASYRTIPEMFATREISLFIGHVEELPASSKQRVIRRTGWVVLRDSASPGPVDLDTYCARPHLLVTPRGDLTGIADEILAGMGRQREVVLGLPDYALIPRALLGTNLLCLVSEAVFDALSILDDKRRLAADPPPFPCPESVTYMAWRGAVDHDPGEMWLRAQLIQALTQHEPKGMAPPLRPS</sequence>
<dbReference type="InterPro" id="IPR036390">
    <property type="entry name" value="WH_DNA-bd_sf"/>
</dbReference>
<keyword evidence="7" id="KW-1185">Reference proteome</keyword>
<dbReference type="AlphaFoldDB" id="A0A940MZ39"/>
<feature type="domain" description="HTH lysR-type" evidence="5">
    <location>
        <begin position="13"/>
        <end position="70"/>
    </location>
</feature>
<reference evidence="6" key="1">
    <citation type="submission" date="2021-03" db="EMBL/GenBank/DDBJ databases">
        <authorList>
            <person name="So Y."/>
        </authorList>
    </citation>
    <scope>NUCLEOTIDE SEQUENCE</scope>
    <source>
        <strain evidence="6">SG15</strain>
    </source>
</reference>
<dbReference type="InterPro" id="IPR050389">
    <property type="entry name" value="LysR-type_TF"/>
</dbReference>
<dbReference type="Proteomes" id="UP000677537">
    <property type="component" value="Unassembled WGS sequence"/>
</dbReference>
<name>A0A940MZ39_9PROT</name>
<dbReference type="Gene3D" id="1.10.10.10">
    <property type="entry name" value="Winged helix-like DNA-binding domain superfamily/Winged helix DNA-binding domain"/>
    <property type="match status" value="1"/>
</dbReference>
<dbReference type="EMBL" id="JAGIZA010000007">
    <property type="protein sequence ID" value="MBP0493832.1"/>
    <property type="molecule type" value="Genomic_DNA"/>
</dbReference>
<comment type="similarity">
    <text evidence="1">Belongs to the LysR transcriptional regulatory family.</text>
</comment>
<dbReference type="InterPro" id="IPR005119">
    <property type="entry name" value="LysR_subst-bd"/>
</dbReference>
<dbReference type="PANTHER" id="PTHR30118:SF15">
    <property type="entry name" value="TRANSCRIPTIONAL REGULATORY PROTEIN"/>
    <property type="match status" value="1"/>
</dbReference>
<dbReference type="PANTHER" id="PTHR30118">
    <property type="entry name" value="HTH-TYPE TRANSCRIPTIONAL REGULATOR LEUO-RELATED"/>
    <property type="match status" value="1"/>
</dbReference>
<dbReference type="Pfam" id="PF03466">
    <property type="entry name" value="LysR_substrate"/>
    <property type="match status" value="1"/>
</dbReference>
<keyword evidence="3" id="KW-0238">DNA-binding</keyword>
<evidence type="ECO:0000313" key="7">
    <source>
        <dbReference type="Proteomes" id="UP000677537"/>
    </source>
</evidence>
<dbReference type="SUPFAM" id="SSF46785">
    <property type="entry name" value="Winged helix' DNA-binding domain"/>
    <property type="match status" value="1"/>
</dbReference>
<comment type="caution">
    <text evidence="6">The sequence shown here is derived from an EMBL/GenBank/DDBJ whole genome shotgun (WGS) entry which is preliminary data.</text>
</comment>
<evidence type="ECO:0000256" key="4">
    <source>
        <dbReference type="ARBA" id="ARBA00023163"/>
    </source>
</evidence>
<dbReference type="RefSeq" id="WP_209374433.1">
    <property type="nucleotide sequence ID" value="NZ_JAGIZA010000007.1"/>
</dbReference>
<dbReference type="GO" id="GO:0003700">
    <property type="term" value="F:DNA-binding transcription factor activity"/>
    <property type="evidence" value="ECO:0007669"/>
    <property type="project" value="InterPro"/>
</dbReference>
<dbReference type="Pfam" id="PF00126">
    <property type="entry name" value="HTH_1"/>
    <property type="match status" value="1"/>
</dbReference>
<dbReference type="InterPro" id="IPR036388">
    <property type="entry name" value="WH-like_DNA-bd_sf"/>
</dbReference>
<keyword evidence="2" id="KW-0805">Transcription regulation</keyword>
<evidence type="ECO:0000313" key="6">
    <source>
        <dbReference type="EMBL" id="MBP0493832.1"/>
    </source>
</evidence>
<dbReference type="PROSITE" id="PS50931">
    <property type="entry name" value="HTH_LYSR"/>
    <property type="match status" value="1"/>
</dbReference>
<proteinExistence type="inferred from homology"/>
<organism evidence="6 7">
    <name type="scientific">Roseomonas indoligenes</name>
    <dbReference type="NCBI Taxonomy" id="2820811"/>
    <lineage>
        <taxon>Bacteria</taxon>
        <taxon>Pseudomonadati</taxon>
        <taxon>Pseudomonadota</taxon>
        <taxon>Alphaproteobacteria</taxon>
        <taxon>Acetobacterales</taxon>
        <taxon>Roseomonadaceae</taxon>
        <taxon>Roseomonas</taxon>
    </lineage>
</organism>
<dbReference type="InterPro" id="IPR000847">
    <property type="entry name" value="LysR_HTH_N"/>
</dbReference>
<dbReference type="GO" id="GO:0003677">
    <property type="term" value="F:DNA binding"/>
    <property type="evidence" value="ECO:0007669"/>
    <property type="project" value="UniProtKB-KW"/>
</dbReference>
<gene>
    <name evidence="6" type="ORF">J5Y10_13680</name>
</gene>
<dbReference type="Gene3D" id="3.40.190.10">
    <property type="entry name" value="Periplasmic binding protein-like II"/>
    <property type="match status" value="2"/>
</dbReference>
<accession>A0A940MZ39</accession>
<evidence type="ECO:0000259" key="5">
    <source>
        <dbReference type="PROSITE" id="PS50931"/>
    </source>
</evidence>
<evidence type="ECO:0000256" key="3">
    <source>
        <dbReference type="ARBA" id="ARBA00023125"/>
    </source>
</evidence>
<evidence type="ECO:0000256" key="2">
    <source>
        <dbReference type="ARBA" id="ARBA00023015"/>
    </source>
</evidence>
<dbReference type="SUPFAM" id="SSF53850">
    <property type="entry name" value="Periplasmic binding protein-like II"/>
    <property type="match status" value="1"/>
</dbReference>
<keyword evidence="4" id="KW-0804">Transcription</keyword>
<evidence type="ECO:0000256" key="1">
    <source>
        <dbReference type="ARBA" id="ARBA00009437"/>
    </source>
</evidence>